<protein>
    <submittedName>
        <fullName evidence="2">DUF4864 domain-containing protein</fullName>
    </submittedName>
</protein>
<evidence type="ECO:0000256" key="1">
    <source>
        <dbReference type="SAM" id="SignalP"/>
    </source>
</evidence>
<dbReference type="InterPro" id="IPR032347">
    <property type="entry name" value="DUF4864"/>
</dbReference>
<keyword evidence="3" id="KW-1185">Reference proteome</keyword>
<comment type="caution">
    <text evidence="2">The sequence shown here is derived from an EMBL/GenBank/DDBJ whole genome shotgun (WGS) entry which is preliminary data.</text>
</comment>
<name>A0ABW3TF06_9RHOB</name>
<sequence>MTFLQALGRMVALLVLALWLGTGAAKAQERGIEDTIGQQLEAFKADDFGAAFDFASPSIRNIFRTPENFGAMVRQGYPMVWRPAEVTYLEQREIAGAIWQKVQIVDGAGRVHVLDYQMIQTPEGWQINGVQLLKQPEVSA</sequence>
<dbReference type="Proteomes" id="UP001597151">
    <property type="component" value="Unassembled WGS sequence"/>
</dbReference>
<feature type="chain" id="PRO_5047422874" evidence="1">
    <location>
        <begin position="28"/>
        <end position="140"/>
    </location>
</feature>
<proteinExistence type="predicted"/>
<evidence type="ECO:0000313" key="2">
    <source>
        <dbReference type="EMBL" id="MFD1195523.1"/>
    </source>
</evidence>
<reference evidence="3" key="1">
    <citation type="journal article" date="2019" name="Int. J. Syst. Evol. Microbiol.">
        <title>The Global Catalogue of Microorganisms (GCM) 10K type strain sequencing project: providing services to taxonomists for standard genome sequencing and annotation.</title>
        <authorList>
            <consortium name="The Broad Institute Genomics Platform"/>
            <consortium name="The Broad Institute Genome Sequencing Center for Infectious Disease"/>
            <person name="Wu L."/>
            <person name="Ma J."/>
        </authorList>
    </citation>
    <scope>NUCLEOTIDE SEQUENCE [LARGE SCALE GENOMIC DNA]</scope>
    <source>
        <strain evidence="3">CCUG 55328</strain>
    </source>
</reference>
<dbReference type="EMBL" id="JBHTKR010000005">
    <property type="protein sequence ID" value="MFD1195523.1"/>
    <property type="molecule type" value="Genomic_DNA"/>
</dbReference>
<dbReference type="RefSeq" id="WP_380792344.1">
    <property type="nucleotide sequence ID" value="NZ_JBHTKR010000005.1"/>
</dbReference>
<dbReference type="Pfam" id="PF16156">
    <property type="entry name" value="DUF4864"/>
    <property type="match status" value="1"/>
</dbReference>
<accession>A0ABW3TF06</accession>
<evidence type="ECO:0000313" key="3">
    <source>
        <dbReference type="Proteomes" id="UP001597151"/>
    </source>
</evidence>
<organism evidence="2 3">
    <name type="scientific">Seohaeicola saemankumensis</name>
    <dbReference type="NCBI Taxonomy" id="481181"/>
    <lineage>
        <taxon>Bacteria</taxon>
        <taxon>Pseudomonadati</taxon>
        <taxon>Pseudomonadota</taxon>
        <taxon>Alphaproteobacteria</taxon>
        <taxon>Rhodobacterales</taxon>
        <taxon>Roseobacteraceae</taxon>
        <taxon>Seohaeicola</taxon>
    </lineage>
</organism>
<keyword evidence="1" id="KW-0732">Signal</keyword>
<feature type="signal peptide" evidence="1">
    <location>
        <begin position="1"/>
        <end position="27"/>
    </location>
</feature>
<gene>
    <name evidence="2" type="ORF">ACFQ3C_12695</name>
</gene>